<dbReference type="Gene3D" id="1.10.340.70">
    <property type="match status" value="1"/>
</dbReference>
<evidence type="ECO:0000256" key="1">
    <source>
        <dbReference type="ARBA" id="ARBA00012493"/>
    </source>
</evidence>
<dbReference type="GO" id="GO:0015074">
    <property type="term" value="P:DNA integration"/>
    <property type="evidence" value="ECO:0007669"/>
    <property type="project" value="InterPro"/>
</dbReference>
<reference evidence="6" key="1">
    <citation type="submission" date="2022-12" db="EMBL/GenBank/DDBJ databases">
        <title>Chromosome-level genome assembly of the bean flower thrips Megalurothrips usitatus.</title>
        <authorList>
            <person name="Ma L."/>
            <person name="Liu Q."/>
            <person name="Li H."/>
            <person name="Cai W."/>
        </authorList>
    </citation>
    <scope>NUCLEOTIDE SEQUENCE</scope>
    <source>
        <strain evidence="6">Cailab_2022a</strain>
    </source>
</reference>
<dbReference type="Pfam" id="PF00078">
    <property type="entry name" value="RVT_1"/>
    <property type="match status" value="1"/>
</dbReference>
<proteinExistence type="predicted"/>
<dbReference type="InterPro" id="IPR041577">
    <property type="entry name" value="RT_RNaseH_2"/>
</dbReference>
<dbReference type="SUPFAM" id="SSF53098">
    <property type="entry name" value="Ribonuclease H-like"/>
    <property type="match status" value="1"/>
</dbReference>
<dbReference type="Pfam" id="PF17921">
    <property type="entry name" value="Integrase_H2C2"/>
    <property type="match status" value="1"/>
</dbReference>
<dbReference type="AlphaFoldDB" id="A0AAV7XK92"/>
<dbReference type="Gene3D" id="3.10.10.10">
    <property type="entry name" value="HIV Type 1 Reverse Transcriptase, subunit A, domain 1"/>
    <property type="match status" value="1"/>
</dbReference>
<dbReference type="FunFam" id="1.10.340.70:FF:000001">
    <property type="entry name" value="Retrovirus-related Pol polyprotein from transposon gypsy-like Protein"/>
    <property type="match status" value="1"/>
</dbReference>
<dbReference type="InterPro" id="IPR050951">
    <property type="entry name" value="Retrovirus_Pol_polyprotein"/>
</dbReference>
<keyword evidence="7" id="KW-1185">Reference proteome</keyword>
<dbReference type="CDD" id="cd01647">
    <property type="entry name" value="RT_LTR"/>
    <property type="match status" value="1"/>
</dbReference>
<dbReference type="Pfam" id="PF17919">
    <property type="entry name" value="RT_RNaseH_2"/>
    <property type="match status" value="1"/>
</dbReference>
<name>A0AAV7XK92_9NEOP</name>
<accession>A0AAV7XK92</accession>
<dbReference type="EC" id="2.7.7.49" evidence="1"/>
<dbReference type="InterPro" id="IPR036397">
    <property type="entry name" value="RNaseH_sf"/>
</dbReference>
<dbReference type="InterPro" id="IPR041588">
    <property type="entry name" value="Integrase_H2C2"/>
</dbReference>
<dbReference type="Gene3D" id="3.30.420.10">
    <property type="entry name" value="Ribonuclease H-like superfamily/Ribonuclease H"/>
    <property type="match status" value="1"/>
</dbReference>
<dbReference type="PANTHER" id="PTHR37984">
    <property type="entry name" value="PROTEIN CBG26694"/>
    <property type="match status" value="1"/>
</dbReference>
<evidence type="ECO:0000313" key="7">
    <source>
        <dbReference type="Proteomes" id="UP001075354"/>
    </source>
</evidence>
<dbReference type="InterPro" id="IPR043128">
    <property type="entry name" value="Rev_trsase/Diguanyl_cyclase"/>
</dbReference>
<dbReference type="GO" id="GO:0003964">
    <property type="term" value="F:RNA-directed DNA polymerase activity"/>
    <property type="evidence" value="ECO:0007669"/>
    <property type="project" value="UniProtKB-EC"/>
</dbReference>
<dbReference type="PANTHER" id="PTHR37984:SF5">
    <property type="entry name" value="PROTEIN NYNRIN-LIKE"/>
    <property type="match status" value="1"/>
</dbReference>
<keyword evidence="2" id="KW-0511">Multifunctional enzyme</keyword>
<dbReference type="GO" id="GO:0042575">
    <property type="term" value="C:DNA polymerase complex"/>
    <property type="evidence" value="ECO:0007669"/>
    <property type="project" value="UniProtKB-ARBA"/>
</dbReference>
<dbReference type="Proteomes" id="UP001075354">
    <property type="component" value="Chromosome 6"/>
</dbReference>
<dbReference type="PROSITE" id="PS50994">
    <property type="entry name" value="INTEGRASE"/>
    <property type="match status" value="1"/>
</dbReference>
<dbReference type="EMBL" id="JAPTSV010000006">
    <property type="protein sequence ID" value="KAJ1526556.1"/>
    <property type="molecule type" value="Genomic_DNA"/>
</dbReference>
<feature type="domain" description="Integrase catalytic" evidence="5">
    <location>
        <begin position="617"/>
        <end position="721"/>
    </location>
</feature>
<feature type="region of interest" description="Disordered" evidence="3">
    <location>
        <begin position="702"/>
        <end position="721"/>
    </location>
</feature>
<evidence type="ECO:0000256" key="2">
    <source>
        <dbReference type="ARBA" id="ARBA00023268"/>
    </source>
</evidence>
<evidence type="ECO:0000259" key="5">
    <source>
        <dbReference type="PROSITE" id="PS50994"/>
    </source>
</evidence>
<dbReference type="PROSITE" id="PS50878">
    <property type="entry name" value="RT_POL"/>
    <property type="match status" value="1"/>
</dbReference>
<gene>
    <name evidence="6" type="ORF">ONE63_008143</name>
</gene>
<feature type="domain" description="Reverse transcriptase" evidence="4">
    <location>
        <begin position="1"/>
        <end position="170"/>
    </location>
</feature>
<dbReference type="SUPFAM" id="SSF56672">
    <property type="entry name" value="DNA/RNA polymerases"/>
    <property type="match status" value="1"/>
</dbReference>
<dbReference type="InterPro" id="IPR000477">
    <property type="entry name" value="RT_dom"/>
</dbReference>
<dbReference type="InterPro" id="IPR043502">
    <property type="entry name" value="DNA/RNA_pol_sf"/>
</dbReference>
<organism evidence="6 7">
    <name type="scientific">Megalurothrips usitatus</name>
    <name type="common">bean blossom thrips</name>
    <dbReference type="NCBI Taxonomy" id="439358"/>
    <lineage>
        <taxon>Eukaryota</taxon>
        <taxon>Metazoa</taxon>
        <taxon>Ecdysozoa</taxon>
        <taxon>Arthropoda</taxon>
        <taxon>Hexapoda</taxon>
        <taxon>Insecta</taxon>
        <taxon>Pterygota</taxon>
        <taxon>Neoptera</taxon>
        <taxon>Paraneoptera</taxon>
        <taxon>Thysanoptera</taxon>
        <taxon>Terebrantia</taxon>
        <taxon>Thripoidea</taxon>
        <taxon>Thripidae</taxon>
        <taxon>Megalurothrips</taxon>
    </lineage>
</organism>
<evidence type="ECO:0000313" key="6">
    <source>
        <dbReference type="EMBL" id="KAJ1526556.1"/>
    </source>
</evidence>
<sequence>MIVEKGVDKETNEMKYRLVLSAKKLNEALAKINYGPPRIPDVLIQLKGQDLYSVIELSSSFHQLAVDERDRHILTIQHEGQLYRYRKMPMGLSVSSQYLCYALTLALGDALFNTCLSYVDDTIVFSRGGMGAHAAAVEDVLSRFRRANFGVNGDKCTFGYKKVGFLGYIVDGEGYRPNPDKFRELEKLLDVKTPREAKRAYCYFSYYRSFIPNFHKIAHPVLQAGNADKETFRWGETEQQAVATLHRGLLKEVTLVHFDDRRPTIITVDGSPVYGAGAVMLQKCSCSRKYRPVSVFSKTFPRIQRSRAPYEPELLALKYTLEHWRPELLALPAFEIRTDCASLKTLPALDKVTSNQATFQRLLGEFSGKYKIIHKAAKEMVCADFHSRTPPDRPRYDMLDEELDAWVLPDDTFRGPSEAHPVLEKPIRGIAEEDTTSPTAQIIQERLREKRPRDLCEVEGAVMAVTRARAMRGHFNEDPELSPDVPLPGVTLLDKQAWRLELTLAQESAEEIRHVREHLKEKGEAAGYTLINGLVYVSGHPYPRIWVPASLVKKVLANCHDSILGGHMGAAKTLALIQTSYFFPRMAEIVSEYVANCHQCARNKSKLRKSGLLQPVQSDRPFQVMACDFMEVTRSGSDSGHCLVVVDLYSGMIFGIPTRGERTKDAKKALLSLMPGICVPTTLIYDEGETPPIPLPELPLMSVEDTSNPLGVPEKQRLKDV</sequence>
<comment type="caution">
    <text evidence="6">The sequence shown here is derived from an EMBL/GenBank/DDBJ whole genome shotgun (WGS) entry which is preliminary data.</text>
</comment>
<dbReference type="InterPro" id="IPR001584">
    <property type="entry name" value="Integrase_cat-core"/>
</dbReference>
<evidence type="ECO:0000256" key="3">
    <source>
        <dbReference type="SAM" id="MobiDB-lite"/>
    </source>
</evidence>
<dbReference type="InterPro" id="IPR012337">
    <property type="entry name" value="RNaseH-like_sf"/>
</dbReference>
<dbReference type="Gene3D" id="3.30.70.270">
    <property type="match status" value="2"/>
</dbReference>
<dbReference type="GO" id="GO:0003676">
    <property type="term" value="F:nucleic acid binding"/>
    <property type="evidence" value="ECO:0007669"/>
    <property type="project" value="InterPro"/>
</dbReference>
<protein>
    <recommendedName>
        <fullName evidence="1">RNA-directed DNA polymerase</fullName>
        <ecNumber evidence="1">2.7.7.49</ecNumber>
    </recommendedName>
</protein>
<evidence type="ECO:0000259" key="4">
    <source>
        <dbReference type="PROSITE" id="PS50878"/>
    </source>
</evidence>